<evidence type="ECO:0000313" key="5">
    <source>
        <dbReference type="Proteomes" id="UP000554235"/>
    </source>
</evidence>
<dbReference type="Pfam" id="PF00857">
    <property type="entry name" value="Isochorismatase"/>
    <property type="match status" value="1"/>
</dbReference>
<organism evidence="4 5">
    <name type="scientific">Fusarium albosuccineum</name>
    <dbReference type="NCBI Taxonomy" id="1237068"/>
    <lineage>
        <taxon>Eukaryota</taxon>
        <taxon>Fungi</taxon>
        <taxon>Dikarya</taxon>
        <taxon>Ascomycota</taxon>
        <taxon>Pezizomycotina</taxon>
        <taxon>Sordariomycetes</taxon>
        <taxon>Hypocreomycetidae</taxon>
        <taxon>Hypocreales</taxon>
        <taxon>Nectriaceae</taxon>
        <taxon>Fusarium</taxon>
        <taxon>Fusarium decemcellulare species complex</taxon>
    </lineage>
</organism>
<dbReference type="OrthoDB" id="1739143at2759"/>
<dbReference type="Proteomes" id="UP000554235">
    <property type="component" value="Unassembled WGS sequence"/>
</dbReference>
<dbReference type="CDD" id="cd00431">
    <property type="entry name" value="cysteine_hydrolases"/>
    <property type="match status" value="1"/>
</dbReference>
<dbReference type="EMBL" id="JAADYS010000754">
    <property type="protein sequence ID" value="KAF4467377.1"/>
    <property type="molecule type" value="Genomic_DNA"/>
</dbReference>
<name>A0A8H4LDH5_9HYPO</name>
<sequence length="193" mass="21009">MTATALIILDVQQGILPMLGEYDREGYLNRVATTAQKAREAGIQIIHVNTAFRQGYRDISTRNKFMSPIVAMSKDSGNFLQGHVSTELEPAVAPPPGSEDLLVTKKRTSAFTGSDLEVVLRSLGIGKLALAGVATSGAVLSTLRQAADMDYGMTVVEDLCLDRDEEVHRVLTQKVFTRQADVVSSKQWLDSLN</sequence>
<protein>
    <submittedName>
        <fullName evidence="4">Isochorismatase hydrolase</fullName>
    </submittedName>
</protein>
<dbReference type="PANTHER" id="PTHR43540:SF1">
    <property type="entry name" value="ISOCHORISMATASE HYDROLASE"/>
    <property type="match status" value="1"/>
</dbReference>
<reference evidence="4 5" key="1">
    <citation type="submission" date="2020-01" db="EMBL/GenBank/DDBJ databases">
        <title>Identification and distribution of gene clusters putatively required for synthesis of sphingolipid metabolism inhibitors in phylogenetically diverse species of the filamentous fungus Fusarium.</title>
        <authorList>
            <person name="Kim H.-S."/>
            <person name="Busman M."/>
            <person name="Brown D.W."/>
            <person name="Divon H."/>
            <person name="Uhlig S."/>
            <person name="Proctor R.H."/>
        </authorList>
    </citation>
    <scope>NUCLEOTIDE SEQUENCE [LARGE SCALE GENOMIC DNA]</scope>
    <source>
        <strain evidence="4 5">NRRL 20459</strain>
    </source>
</reference>
<evidence type="ECO:0000259" key="3">
    <source>
        <dbReference type="Pfam" id="PF00857"/>
    </source>
</evidence>
<gene>
    <name evidence="4" type="ORF">FALBO_5733</name>
</gene>
<keyword evidence="5" id="KW-1185">Reference proteome</keyword>
<comment type="caution">
    <text evidence="4">The sequence shown here is derived from an EMBL/GenBank/DDBJ whole genome shotgun (WGS) entry which is preliminary data.</text>
</comment>
<dbReference type="Gene3D" id="3.40.50.850">
    <property type="entry name" value="Isochorismatase-like"/>
    <property type="match status" value="1"/>
</dbReference>
<dbReference type="InterPro" id="IPR000868">
    <property type="entry name" value="Isochorismatase-like_dom"/>
</dbReference>
<dbReference type="SUPFAM" id="SSF52499">
    <property type="entry name" value="Isochorismatase-like hydrolases"/>
    <property type="match status" value="1"/>
</dbReference>
<evidence type="ECO:0000256" key="1">
    <source>
        <dbReference type="ARBA" id="ARBA00006336"/>
    </source>
</evidence>
<proteinExistence type="inferred from homology"/>
<evidence type="ECO:0000256" key="2">
    <source>
        <dbReference type="ARBA" id="ARBA00022801"/>
    </source>
</evidence>
<feature type="domain" description="Isochorismatase-like" evidence="3">
    <location>
        <begin position="4"/>
        <end position="187"/>
    </location>
</feature>
<comment type="similarity">
    <text evidence="1">Belongs to the isochorismatase family.</text>
</comment>
<accession>A0A8H4LDH5</accession>
<keyword evidence="2 4" id="KW-0378">Hydrolase</keyword>
<dbReference type="InterPro" id="IPR036380">
    <property type="entry name" value="Isochorismatase-like_sf"/>
</dbReference>
<dbReference type="InterPro" id="IPR050272">
    <property type="entry name" value="Isochorismatase-like_hydrls"/>
</dbReference>
<dbReference type="GO" id="GO:0016787">
    <property type="term" value="F:hydrolase activity"/>
    <property type="evidence" value="ECO:0007669"/>
    <property type="project" value="UniProtKB-KW"/>
</dbReference>
<dbReference type="PANTHER" id="PTHR43540">
    <property type="entry name" value="PEROXYUREIDOACRYLATE/UREIDOACRYLATE AMIDOHYDROLASE-RELATED"/>
    <property type="match status" value="1"/>
</dbReference>
<evidence type="ECO:0000313" key="4">
    <source>
        <dbReference type="EMBL" id="KAF4467377.1"/>
    </source>
</evidence>
<dbReference type="AlphaFoldDB" id="A0A8H4LDH5"/>